<reference evidence="1 2" key="1">
    <citation type="journal article" date="2017" name="Poromechanics V (2013)">
        <title>Genomic Characterization of the Arsenic-Tolerant Actinobacterium, &lt;i&gt;Rhodococcus erythropolis&lt;/i&gt; S43.</title>
        <authorList>
            <person name="Retamal-Morales G."/>
            <person name="Mehnert M."/>
            <person name="Schwabe R."/>
            <person name="Tischler D."/>
            <person name="Schloemann M."/>
            <person name="Levican G.J."/>
        </authorList>
    </citation>
    <scope>NUCLEOTIDE SEQUENCE [LARGE SCALE GENOMIC DNA]</scope>
    <source>
        <strain evidence="1 2">S43</strain>
    </source>
</reference>
<gene>
    <name evidence="1" type="ORF">BS297_17755</name>
</gene>
<protein>
    <submittedName>
        <fullName evidence="1">Uncharacterized protein</fullName>
    </submittedName>
</protein>
<dbReference type="EMBL" id="MRBO01000482">
    <property type="protein sequence ID" value="KAB2583992.1"/>
    <property type="molecule type" value="Genomic_DNA"/>
</dbReference>
<name>A0A5N5E447_RHOER</name>
<accession>A0A5N5E447</accession>
<proteinExistence type="predicted"/>
<evidence type="ECO:0000313" key="2">
    <source>
        <dbReference type="Proteomes" id="UP000325576"/>
    </source>
</evidence>
<sequence>MTNPIGANAAPACHYCATTERDLRPYGPGGSWVCFSCATKTPEREAQAQSAFGALLDGSAAISQSGIVAIGETSGPRPFDPDEVN</sequence>
<comment type="caution">
    <text evidence="1">The sequence shown here is derived from an EMBL/GenBank/DDBJ whole genome shotgun (WGS) entry which is preliminary data.</text>
</comment>
<dbReference type="AlphaFoldDB" id="A0A5N5E447"/>
<dbReference type="Proteomes" id="UP000325576">
    <property type="component" value="Unassembled WGS sequence"/>
</dbReference>
<evidence type="ECO:0000313" key="1">
    <source>
        <dbReference type="EMBL" id="KAB2583992.1"/>
    </source>
</evidence>
<organism evidence="1 2">
    <name type="scientific">Rhodococcus erythropolis</name>
    <name type="common">Arthrobacter picolinophilus</name>
    <dbReference type="NCBI Taxonomy" id="1833"/>
    <lineage>
        <taxon>Bacteria</taxon>
        <taxon>Bacillati</taxon>
        <taxon>Actinomycetota</taxon>
        <taxon>Actinomycetes</taxon>
        <taxon>Mycobacteriales</taxon>
        <taxon>Nocardiaceae</taxon>
        <taxon>Rhodococcus</taxon>
        <taxon>Rhodococcus erythropolis group</taxon>
    </lineage>
</organism>